<dbReference type="EMBL" id="MVDD01000003">
    <property type="protein sequence ID" value="PKQ64177.1"/>
    <property type="molecule type" value="Genomic_DNA"/>
</dbReference>
<protein>
    <submittedName>
        <fullName evidence="1">Uncharacterized protein</fullName>
    </submittedName>
</protein>
<sequence>MKRTLIIIFLVFILTEYVSGQKHYNIDLKDTNWFVNNKNESFYKSDTISFIRIEKYNTYRDEINSQYIKIDYNAGNDISLIELQKNQIDSLMNFTIYGKK</sequence>
<organism evidence="1 2">
    <name type="scientific">Labilibaculum filiforme</name>
    <dbReference type="NCBI Taxonomy" id="1940526"/>
    <lineage>
        <taxon>Bacteria</taxon>
        <taxon>Pseudomonadati</taxon>
        <taxon>Bacteroidota</taxon>
        <taxon>Bacteroidia</taxon>
        <taxon>Marinilabiliales</taxon>
        <taxon>Marinifilaceae</taxon>
        <taxon>Labilibaculum</taxon>
    </lineage>
</organism>
<dbReference type="AlphaFoldDB" id="A0A2N3I1P3"/>
<evidence type="ECO:0000313" key="2">
    <source>
        <dbReference type="Proteomes" id="UP000233535"/>
    </source>
</evidence>
<dbReference type="Proteomes" id="UP000233535">
    <property type="component" value="Unassembled WGS sequence"/>
</dbReference>
<evidence type="ECO:0000313" key="1">
    <source>
        <dbReference type="EMBL" id="PKQ64177.1"/>
    </source>
</evidence>
<proteinExistence type="predicted"/>
<comment type="caution">
    <text evidence="1">The sequence shown here is derived from an EMBL/GenBank/DDBJ whole genome shotgun (WGS) entry which is preliminary data.</text>
</comment>
<keyword evidence="2" id="KW-1185">Reference proteome</keyword>
<accession>A0A2N3I1P3</accession>
<gene>
    <name evidence="1" type="ORF">BZG02_04955</name>
</gene>
<reference evidence="1 2" key="1">
    <citation type="journal article" date="2017" name="Front. Microbiol.">
        <title>Labilibaculum manganireducens gen. nov., sp. nov. and Labilibaculum filiforme sp. nov., Novel Bacteroidetes Isolated from Subsurface Sediments of the Baltic Sea.</title>
        <authorList>
            <person name="Vandieken V."/>
            <person name="Marshall I.P."/>
            <person name="Niemann H."/>
            <person name="Engelen B."/>
            <person name="Cypionka H."/>
        </authorList>
    </citation>
    <scope>NUCLEOTIDE SEQUENCE [LARGE SCALE GENOMIC DNA]</scope>
    <source>
        <strain evidence="1 2">59.16B</strain>
    </source>
</reference>
<name>A0A2N3I1P3_9BACT</name>